<accession>A0A0R1W7R7</accession>
<keyword evidence="2 4" id="KW-0413">Isomerase</keyword>
<dbReference type="Gene3D" id="3.30.70.580">
    <property type="entry name" value="Pseudouridine synthase I, catalytic domain, N-terminal subdomain"/>
    <property type="match status" value="1"/>
</dbReference>
<dbReference type="InterPro" id="IPR000748">
    <property type="entry name" value="PsdUridine_synth_RsuA/RluB/E/F"/>
</dbReference>
<gene>
    <name evidence="6" type="ORF">FC15_GL000056</name>
</gene>
<dbReference type="FunFam" id="3.10.290.10:FF:000003">
    <property type="entry name" value="Pseudouridine synthase"/>
    <property type="match status" value="1"/>
</dbReference>
<dbReference type="SUPFAM" id="SSF55174">
    <property type="entry name" value="Alpha-L RNA-binding motif"/>
    <property type="match status" value="1"/>
</dbReference>
<dbReference type="InterPro" id="IPR020103">
    <property type="entry name" value="PsdUridine_synth_cat_dom_sf"/>
</dbReference>
<keyword evidence="7" id="KW-1185">Reference proteome</keyword>
<dbReference type="PROSITE" id="PS01149">
    <property type="entry name" value="PSI_RSU"/>
    <property type="match status" value="1"/>
</dbReference>
<evidence type="ECO:0000256" key="1">
    <source>
        <dbReference type="ARBA" id="ARBA00008348"/>
    </source>
</evidence>
<evidence type="ECO:0000259" key="5">
    <source>
        <dbReference type="SMART" id="SM00363"/>
    </source>
</evidence>
<dbReference type="Gene3D" id="3.30.70.1560">
    <property type="entry name" value="Alpha-L RNA-binding motif"/>
    <property type="match status" value="1"/>
</dbReference>
<dbReference type="GO" id="GO:0000455">
    <property type="term" value="P:enzyme-directed rRNA pseudouridine synthesis"/>
    <property type="evidence" value="ECO:0007669"/>
    <property type="project" value="UniProtKB-ARBA"/>
</dbReference>
<evidence type="ECO:0000313" key="7">
    <source>
        <dbReference type="Proteomes" id="UP000051315"/>
    </source>
</evidence>
<name>A0A0R1W7R7_9LACO</name>
<dbReference type="GO" id="GO:0003723">
    <property type="term" value="F:RNA binding"/>
    <property type="evidence" value="ECO:0007669"/>
    <property type="project" value="UniProtKB-KW"/>
</dbReference>
<reference evidence="6 7" key="1">
    <citation type="journal article" date="2015" name="Genome Announc.">
        <title>Expanding the biotechnology potential of lactobacilli through comparative genomics of 213 strains and associated genera.</title>
        <authorList>
            <person name="Sun Z."/>
            <person name="Harris H.M."/>
            <person name="McCann A."/>
            <person name="Guo C."/>
            <person name="Argimon S."/>
            <person name="Zhang W."/>
            <person name="Yang X."/>
            <person name="Jeffery I.B."/>
            <person name="Cooney J.C."/>
            <person name="Kagawa T.F."/>
            <person name="Liu W."/>
            <person name="Song Y."/>
            <person name="Salvetti E."/>
            <person name="Wrobel A."/>
            <person name="Rasinkangas P."/>
            <person name="Parkhill J."/>
            <person name="Rea M.C."/>
            <person name="O'Sullivan O."/>
            <person name="Ritari J."/>
            <person name="Douillard F.P."/>
            <person name="Paul Ross R."/>
            <person name="Yang R."/>
            <person name="Briner A.E."/>
            <person name="Felis G.E."/>
            <person name="de Vos W.M."/>
            <person name="Barrangou R."/>
            <person name="Klaenhammer T.R."/>
            <person name="Caufield P.W."/>
            <person name="Cui Y."/>
            <person name="Zhang H."/>
            <person name="O'Toole P.W."/>
        </authorList>
    </citation>
    <scope>NUCLEOTIDE SEQUENCE [LARGE SCALE GENOMIC DNA]</scope>
    <source>
        <strain evidence="6 7">DSM 17758</strain>
    </source>
</reference>
<dbReference type="SMART" id="SM00363">
    <property type="entry name" value="S4"/>
    <property type="match status" value="1"/>
</dbReference>
<evidence type="ECO:0000256" key="4">
    <source>
        <dbReference type="RuleBase" id="RU003887"/>
    </source>
</evidence>
<dbReference type="PANTHER" id="PTHR47683:SF2">
    <property type="entry name" value="RNA-BINDING S4 DOMAIN-CONTAINING PROTEIN"/>
    <property type="match status" value="1"/>
</dbReference>
<dbReference type="Gene3D" id="3.10.290.10">
    <property type="entry name" value="RNA-binding S4 domain"/>
    <property type="match status" value="1"/>
</dbReference>
<dbReference type="InterPro" id="IPR002942">
    <property type="entry name" value="S4_RNA-bd"/>
</dbReference>
<dbReference type="NCBIfam" id="TIGR00093">
    <property type="entry name" value="pseudouridine synthase"/>
    <property type="match status" value="1"/>
</dbReference>
<dbReference type="STRING" id="1423735.FC15_GL000056"/>
<dbReference type="InterPro" id="IPR018496">
    <property type="entry name" value="PsdUridine_synth_RsuA/RluB_CS"/>
</dbReference>
<evidence type="ECO:0000313" key="6">
    <source>
        <dbReference type="EMBL" id="KRM13952.1"/>
    </source>
</evidence>
<comment type="caution">
    <text evidence="6">The sequence shown here is derived from an EMBL/GenBank/DDBJ whole genome shotgun (WGS) entry which is preliminary data.</text>
</comment>
<dbReference type="PROSITE" id="PS50889">
    <property type="entry name" value="S4"/>
    <property type="match status" value="1"/>
</dbReference>
<dbReference type="InterPro" id="IPR006145">
    <property type="entry name" value="PsdUridine_synth_RsuA/RluA"/>
</dbReference>
<dbReference type="InterPro" id="IPR050343">
    <property type="entry name" value="RsuA_PseudoU_synthase"/>
</dbReference>
<evidence type="ECO:0000256" key="3">
    <source>
        <dbReference type="PROSITE-ProRule" id="PRU00182"/>
    </source>
</evidence>
<evidence type="ECO:0000256" key="2">
    <source>
        <dbReference type="ARBA" id="ARBA00023235"/>
    </source>
</evidence>
<dbReference type="Proteomes" id="UP000051315">
    <property type="component" value="Unassembled WGS sequence"/>
</dbReference>
<dbReference type="InterPro" id="IPR042092">
    <property type="entry name" value="PsdUridine_s_RsuA/RluB/E/F_cat"/>
</dbReference>
<dbReference type="Pfam" id="PF00849">
    <property type="entry name" value="PseudoU_synth_2"/>
    <property type="match status" value="1"/>
</dbReference>
<dbReference type="OrthoDB" id="9807213at2"/>
<dbReference type="PANTHER" id="PTHR47683">
    <property type="entry name" value="PSEUDOURIDINE SYNTHASE FAMILY PROTEIN-RELATED"/>
    <property type="match status" value="1"/>
</dbReference>
<organism evidence="6 7">
    <name type="scientific">Lapidilactobacillus concavus DSM 17758</name>
    <dbReference type="NCBI Taxonomy" id="1423735"/>
    <lineage>
        <taxon>Bacteria</taxon>
        <taxon>Bacillati</taxon>
        <taxon>Bacillota</taxon>
        <taxon>Bacilli</taxon>
        <taxon>Lactobacillales</taxon>
        <taxon>Lactobacillaceae</taxon>
        <taxon>Lapidilactobacillus</taxon>
    </lineage>
</organism>
<dbReference type="EMBL" id="AZFX01000001">
    <property type="protein sequence ID" value="KRM13952.1"/>
    <property type="molecule type" value="Genomic_DNA"/>
</dbReference>
<dbReference type="InterPro" id="IPR036986">
    <property type="entry name" value="S4_RNA-bd_sf"/>
</dbReference>
<keyword evidence="3" id="KW-0694">RNA-binding</keyword>
<comment type="similarity">
    <text evidence="1 4">Belongs to the pseudouridine synthase RsuA family.</text>
</comment>
<feature type="domain" description="RNA-binding S4" evidence="5">
    <location>
        <begin position="2"/>
        <end position="59"/>
    </location>
</feature>
<dbReference type="CDD" id="cd00165">
    <property type="entry name" value="S4"/>
    <property type="match status" value="1"/>
</dbReference>
<dbReference type="CDD" id="cd02870">
    <property type="entry name" value="PseudoU_synth_RsuA_like"/>
    <property type="match status" value="1"/>
</dbReference>
<dbReference type="SUPFAM" id="SSF55120">
    <property type="entry name" value="Pseudouridine synthase"/>
    <property type="match status" value="1"/>
</dbReference>
<dbReference type="Pfam" id="PF01479">
    <property type="entry name" value="S4"/>
    <property type="match status" value="1"/>
</dbReference>
<proteinExistence type="inferred from homology"/>
<sequence>MERLQKVIANAGVTSRRKAEELIATGRVSVNGQIVRELGTKVDQRAKIEVDGVPIDKKQKTMTFLFYKPRGVISAVSDDKHRKVITDYFADQDARLYPIGRLDYDTSGLILVTNDGQLANLMMHPKFKVDKTYLAKVEGIPNQAALTKLRQGVSIHSRKTASAKAWIENKNQAKNTALVGLTIHEGMNHQVKLMMRDVGYPVMKLKRDRVAFLDLTGLQPGEARRLSGEEVDRLYRLAQGKED</sequence>
<dbReference type="PATRIC" id="fig|1423735.3.peg.56"/>
<dbReference type="InterPro" id="IPR020094">
    <property type="entry name" value="TruA/RsuA/RluB/E/F_N"/>
</dbReference>
<protein>
    <recommendedName>
        <fullName evidence="4">Pseudouridine synthase</fullName>
        <ecNumber evidence="4">5.4.99.-</ecNumber>
    </recommendedName>
</protein>
<dbReference type="EC" id="5.4.99.-" evidence="4"/>
<dbReference type="AlphaFoldDB" id="A0A0R1W7R7"/>
<dbReference type="GO" id="GO:0120159">
    <property type="term" value="F:rRNA pseudouridine synthase activity"/>
    <property type="evidence" value="ECO:0007669"/>
    <property type="project" value="UniProtKB-ARBA"/>
</dbReference>